<keyword evidence="2" id="KW-0539">Nucleus</keyword>
<dbReference type="CDD" id="cd06558">
    <property type="entry name" value="crotonase-like"/>
    <property type="match status" value="1"/>
</dbReference>
<feature type="compositionally biased region" description="Basic residues" evidence="3">
    <location>
        <begin position="159"/>
        <end position="188"/>
    </location>
</feature>
<protein>
    <submittedName>
        <fullName evidence="5">CDYL2-like protein</fullName>
    </submittedName>
</protein>
<dbReference type="SUPFAM" id="SSF54160">
    <property type="entry name" value="Chromo domain-like"/>
    <property type="match status" value="1"/>
</dbReference>
<dbReference type="Pfam" id="PF00378">
    <property type="entry name" value="ECH_1"/>
    <property type="match status" value="1"/>
</dbReference>
<dbReference type="CDD" id="cd00024">
    <property type="entry name" value="CD_CSD"/>
    <property type="match status" value="1"/>
</dbReference>
<dbReference type="PANTHER" id="PTHR43684">
    <property type="match status" value="1"/>
</dbReference>
<accession>A0ABY7EVV1</accession>
<dbReference type="PANTHER" id="PTHR43684:SF11">
    <property type="entry name" value="CHROMO DOMAIN-CONTAINING PROTEIN"/>
    <property type="match status" value="1"/>
</dbReference>
<dbReference type="SUPFAM" id="SSF52096">
    <property type="entry name" value="ClpP/crotonase"/>
    <property type="match status" value="1"/>
</dbReference>
<gene>
    <name evidence="5" type="ORF">MAR_027126</name>
</gene>
<proteinExistence type="predicted"/>
<feature type="domain" description="Chromo" evidence="4">
    <location>
        <begin position="9"/>
        <end position="70"/>
    </location>
</feature>
<feature type="compositionally biased region" description="Polar residues" evidence="3">
    <location>
        <begin position="196"/>
        <end position="208"/>
    </location>
</feature>
<evidence type="ECO:0000256" key="2">
    <source>
        <dbReference type="ARBA" id="ARBA00023242"/>
    </source>
</evidence>
<dbReference type="InterPro" id="IPR051053">
    <property type="entry name" value="ECH/Chromodomain_protein"/>
</dbReference>
<name>A0ABY7EVV1_MYAAR</name>
<dbReference type="SMART" id="SM00298">
    <property type="entry name" value="CHROMO"/>
    <property type="match status" value="1"/>
</dbReference>
<dbReference type="Gene3D" id="2.40.50.40">
    <property type="match status" value="1"/>
</dbReference>
<dbReference type="InterPro" id="IPR023780">
    <property type="entry name" value="Chromo_domain"/>
</dbReference>
<dbReference type="EMBL" id="CP111019">
    <property type="protein sequence ID" value="WAR12946.1"/>
    <property type="molecule type" value="Genomic_DNA"/>
</dbReference>
<dbReference type="Gene3D" id="1.10.12.10">
    <property type="entry name" value="Lyase 2-enoyl-coa Hydratase, Chain A, domain 2"/>
    <property type="match status" value="1"/>
</dbReference>
<feature type="region of interest" description="Disordered" evidence="3">
    <location>
        <begin position="150"/>
        <end position="213"/>
    </location>
</feature>
<feature type="region of interest" description="Disordered" evidence="3">
    <location>
        <begin position="64"/>
        <end position="134"/>
    </location>
</feature>
<dbReference type="Pfam" id="PF00385">
    <property type="entry name" value="Chromo"/>
    <property type="match status" value="1"/>
</dbReference>
<dbReference type="InterPro" id="IPR023779">
    <property type="entry name" value="Chromodomain_CS"/>
</dbReference>
<evidence type="ECO:0000256" key="1">
    <source>
        <dbReference type="ARBA" id="ARBA00004123"/>
    </source>
</evidence>
<dbReference type="InterPro" id="IPR001753">
    <property type="entry name" value="Enoyl-CoA_hydra/iso"/>
</dbReference>
<feature type="compositionally biased region" description="Basic residues" evidence="3">
    <location>
        <begin position="97"/>
        <end position="111"/>
    </location>
</feature>
<organism evidence="5 6">
    <name type="scientific">Mya arenaria</name>
    <name type="common">Soft-shell clam</name>
    <dbReference type="NCBI Taxonomy" id="6604"/>
    <lineage>
        <taxon>Eukaryota</taxon>
        <taxon>Metazoa</taxon>
        <taxon>Spiralia</taxon>
        <taxon>Lophotrochozoa</taxon>
        <taxon>Mollusca</taxon>
        <taxon>Bivalvia</taxon>
        <taxon>Autobranchia</taxon>
        <taxon>Heteroconchia</taxon>
        <taxon>Euheterodonta</taxon>
        <taxon>Imparidentia</taxon>
        <taxon>Neoheterodontei</taxon>
        <taxon>Myida</taxon>
        <taxon>Myoidea</taxon>
        <taxon>Myidae</taxon>
        <taxon>Mya</taxon>
    </lineage>
</organism>
<dbReference type="InterPro" id="IPR016197">
    <property type="entry name" value="Chromo-like_dom_sf"/>
</dbReference>
<evidence type="ECO:0000256" key="3">
    <source>
        <dbReference type="SAM" id="MobiDB-lite"/>
    </source>
</evidence>
<keyword evidence="6" id="KW-1185">Reference proteome</keyword>
<dbReference type="Gene3D" id="3.90.226.10">
    <property type="entry name" value="2-enoyl-CoA Hydratase, Chain A, domain 1"/>
    <property type="match status" value="1"/>
</dbReference>
<reference evidence="5" key="1">
    <citation type="submission" date="2022-11" db="EMBL/GenBank/DDBJ databases">
        <title>Centuries of genome instability and evolution in soft-shell clam transmissible cancer (bioRxiv).</title>
        <authorList>
            <person name="Hart S.F.M."/>
            <person name="Yonemitsu M.A."/>
            <person name="Giersch R.M."/>
            <person name="Beal B.F."/>
            <person name="Arriagada G."/>
            <person name="Davis B.W."/>
            <person name="Ostrander E.A."/>
            <person name="Goff S.P."/>
            <person name="Metzger M.J."/>
        </authorList>
    </citation>
    <scope>NUCLEOTIDE SEQUENCE</scope>
    <source>
        <strain evidence="5">MELC-2E11</strain>
        <tissue evidence="5">Siphon/mantle</tissue>
    </source>
</reference>
<dbReference type="PROSITE" id="PS50013">
    <property type="entry name" value="CHROMO_2"/>
    <property type="match status" value="1"/>
</dbReference>
<comment type="subcellular location">
    <subcellularLocation>
        <location evidence="1">Nucleus</location>
    </subcellularLocation>
</comment>
<dbReference type="Proteomes" id="UP001164746">
    <property type="component" value="Chromosome 8"/>
</dbReference>
<feature type="region of interest" description="Disordered" evidence="3">
    <location>
        <begin position="346"/>
        <end position="367"/>
    </location>
</feature>
<dbReference type="InterPro" id="IPR000953">
    <property type="entry name" value="Chromo/chromo_shadow_dom"/>
</dbReference>
<dbReference type="InterPro" id="IPR029045">
    <property type="entry name" value="ClpP/crotonase-like_dom_sf"/>
</dbReference>
<evidence type="ECO:0000313" key="6">
    <source>
        <dbReference type="Proteomes" id="UP001164746"/>
    </source>
</evidence>
<sequence length="636" mass="70531">MAGAEELFYEVERFLDLRTNADTGSVEYLVRWRGFSEEWDTWEPARNLGNCTRKIKALEKDRRQKAMATQKLAKKLVKQSKGQAQKDKSSSGLMKTTKSKGSKSDKKVKKLSVKDGSLTKKKVTKNKPPVGDSMSLDDVFIAVIGSTSTKLKTPDKSQPRRKNKRKPKRLFSRTKGCRGNRHGRKSRKSKNDSESEVLNSLPGQSESGISGGLDTESVVNAWSKSKSSVDKKKTGKGEKVQLKKSMSVAVVQKKKAVSKEKTIRLLDSLQNQASPEKSEKFFVRPKSPTLVYTTVKNGKESSLPPTVSKPLLAQPQWLLPGDNGAMPTTDLQASLPISPASMSYKNLPHQLHPRRGKPSEEDTEDVERRVSVRASECVFKYKEILIKKCAKYSQIWLHTHTKMKNALSPLVMQEITSALSAAKYDDSTVVMLSGLGNVFCSGVDLHYLTTGDRKLAAKKMADALRDLVRRVITFPKLLVAVVTGPAIGLGAAILPLCDIVYASDKASFYMPYALLSQTPEGCASYTLPDTVGTAMANELLIGGRKITAIEACQLGLVSQVYWPTSMMQEVIPRVQQMAQLSGKVLETTKLLMRSRQRAKVDLTNEQECNILTERWASTECQKAIENFISNEKNYVL</sequence>
<evidence type="ECO:0000259" key="4">
    <source>
        <dbReference type="PROSITE" id="PS50013"/>
    </source>
</evidence>
<dbReference type="InterPro" id="IPR014748">
    <property type="entry name" value="Enoyl-CoA_hydra_C"/>
</dbReference>
<evidence type="ECO:0000313" key="5">
    <source>
        <dbReference type="EMBL" id="WAR12946.1"/>
    </source>
</evidence>
<dbReference type="PROSITE" id="PS00598">
    <property type="entry name" value="CHROMO_1"/>
    <property type="match status" value="1"/>
</dbReference>